<name>Q08Z96_STIAD</name>
<sequence>MPQAHGILSPQEEAEPGQEEASPALAATVESTRQRTPRWDGAGLLRRTLA</sequence>
<gene>
    <name evidence="2" type="ORF">STIAU_6230</name>
</gene>
<dbReference type="AlphaFoldDB" id="Q08Z96"/>
<protein>
    <submittedName>
        <fullName evidence="2">Uncharacterized protein</fullName>
    </submittedName>
</protein>
<accession>Q08Z96</accession>
<evidence type="ECO:0000256" key="1">
    <source>
        <dbReference type="SAM" id="MobiDB-lite"/>
    </source>
</evidence>
<feature type="region of interest" description="Disordered" evidence="1">
    <location>
        <begin position="1"/>
        <end position="50"/>
    </location>
</feature>
<reference evidence="2 3" key="1">
    <citation type="submission" date="2006-04" db="EMBL/GenBank/DDBJ databases">
        <authorList>
            <person name="Nierman W.C."/>
        </authorList>
    </citation>
    <scope>NUCLEOTIDE SEQUENCE [LARGE SCALE GENOMIC DNA]</scope>
    <source>
        <strain evidence="2 3">DW4/3-1</strain>
    </source>
</reference>
<evidence type="ECO:0000313" key="3">
    <source>
        <dbReference type="Proteomes" id="UP000032702"/>
    </source>
</evidence>
<proteinExistence type="predicted"/>
<dbReference type="EMBL" id="AAMD01000071">
    <property type="protein sequence ID" value="EAU65829.1"/>
    <property type="molecule type" value="Genomic_DNA"/>
</dbReference>
<evidence type="ECO:0000313" key="2">
    <source>
        <dbReference type="EMBL" id="EAU65829.1"/>
    </source>
</evidence>
<dbReference type="Proteomes" id="UP000032702">
    <property type="component" value="Unassembled WGS sequence"/>
</dbReference>
<organism evidence="2 3">
    <name type="scientific">Stigmatella aurantiaca (strain DW4/3-1)</name>
    <dbReference type="NCBI Taxonomy" id="378806"/>
    <lineage>
        <taxon>Bacteria</taxon>
        <taxon>Pseudomonadati</taxon>
        <taxon>Myxococcota</taxon>
        <taxon>Myxococcia</taxon>
        <taxon>Myxococcales</taxon>
        <taxon>Cystobacterineae</taxon>
        <taxon>Archangiaceae</taxon>
        <taxon>Stigmatella</taxon>
    </lineage>
</organism>
<comment type="caution">
    <text evidence="2">The sequence shown here is derived from an EMBL/GenBank/DDBJ whole genome shotgun (WGS) entry which is preliminary data.</text>
</comment>